<name>A0A4Q7DLD2_9PROT</name>
<dbReference type="OrthoDB" id="9810270at2"/>
<evidence type="ECO:0000313" key="3">
    <source>
        <dbReference type="EMBL" id="RZI47159.1"/>
    </source>
</evidence>
<feature type="transmembrane region" description="Helical" evidence="1">
    <location>
        <begin position="182"/>
        <end position="204"/>
    </location>
</feature>
<sequence length="205" mass="23100">MDISSLPNARPGWLRRQYDWVLASADTPQAVWLLCVFSFAESSVFPLPPDLLLIPMILAHPSQAWRLASLCTITSVLGGFLGYAIGYYLYASLGEWVINTYNLSSAFEKFQQGFAEWGFWIIVLKGLTPIPYKLVTIASGVAHFDLKTFFAASIIARGFRFYLLSGLLWWMGPWARHWIEKYLGLFLVLSLGIIALGFVAFKYLG</sequence>
<dbReference type="GO" id="GO:0005886">
    <property type="term" value="C:plasma membrane"/>
    <property type="evidence" value="ECO:0007669"/>
    <property type="project" value="TreeGrafter"/>
</dbReference>
<gene>
    <name evidence="3" type="ORF">EQU50_00565</name>
</gene>
<keyword evidence="1" id="KW-0812">Transmembrane</keyword>
<evidence type="ECO:0000313" key="4">
    <source>
        <dbReference type="Proteomes" id="UP000293550"/>
    </source>
</evidence>
<keyword evidence="1" id="KW-0472">Membrane</keyword>
<dbReference type="EMBL" id="SCFB01000001">
    <property type="protein sequence ID" value="RZI47159.1"/>
    <property type="molecule type" value="Genomic_DNA"/>
</dbReference>
<proteinExistence type="predicted"/>
<protein>
    <submittedName>
        <fullName evidence="3">DedA family protein</fullName>
    </submittedName>
</protein>
<feature type="transmembrane region" description="Helical" evidence="1">
    <location>
        <begin position="67"/>
        <end position="90"/>
    </location>
</feature>
<dbReference type="Pfam" id="PF09335">
    <property type="entry name" value="VTT_dom"/>
    <property type="match status" value="1"/>
</dbReference>
<dbReference type="AlphaFoldDB" id="A0A4Q7DLD2"/>
<accession>A0A4Q7DLD2</accession>
<organism evidence="3 4">
    <name type="scientific">Candidatus Finniella inopinata</name>
    <dbReference type="NCBI Taxonomy" id="1696036"/>
    <lineage>
        <taxon>Bacteria</taxon>
        <taxon>Pseudomonadati</taxon>
        <taxon>Pseudomonadota</taxon>
        <taxon>Alphaproteobacteria</taxon>
        <taxon>Holosporales</taxon>
        <taxon>Candidatus Paracaedibacteraceae</taxon>
        <taxon>Candidatus Finniella</taxon>
    </lineage>
</organism>
<dbReference type="InterPro" id="IPR051311">
    <property type="entry name" value="DedA_domain"/>
</dbReference>
<reference evidence="3 4" key="1">
    <citation type="submission" date="2018-10" db="EMBL/GenBank/DDBJ databases">
        <title>An updated phylogeny of the Alphaproteobacteria reveals that the parasitic Rickettsiales and Holosporales have independent origins.</title>
        <authorList>
            <person name="Munoz-Gomez S.A."/>
            <person name="Hess S."/>
            <person name="Burger G."/>
            <person name="Lang B.F."/>
            <person name="Susko E."/>
            <person name="Slamovits C.H."/>
            <person name="Roger A.J."/>
        </authorList>
    </citation>
    <scope>NUCLEOTIDE SEQUENCE [LARGE SCALE GENOMIC DNA]</scope>
    <source>
        <strain evidence="3">HOLO01</strain>
    </source>
</reference>
<evidence type="ECO:0000256" key="1">
    <source>
        <dbReference type="SAM" id="Phobius"/>
    </source>
</evidence>
<dbReference type="PANTHER" id="PTHR42709">
    <property type="entry name" value="ALKALINE PHOSPHATASE LIKE PROTEIN"/>
    <property type="match status" value="1"/>
</dbReference>
<comment type="caution">
    <text evidence="3">The sequence shown here is derived from an EMBL/GenBank/DDBJ whole genome shotgun (WGS) entry which is preliminary data.</text>
</comment>
<feature type="domain" description="VTT" evidence="2">
    <location>
        <begin position="71"/>
        <end position="164"/>
    </location>
</feature>
<keyword evidence="4" id="KW-1185">Reference proteome</keyword>
<dbReference type="PANTHER" id="PTHR42709:SF11">
    <property type="entry name" value="DEDA FAMILY PROTEIN"/>
    <property type="match status" value="1"/>
</dbReference>
<evidence type="ECO:0000259" key="2">
    <source>
        <dbReference type="Pfam" id="PF09335"/>
    </source>
</evidence>
<keyword evidence="1" id="KW-1133">Transmembrane helix</keyword>
<feature type="transmembrane region" description="Helical" evidence="1">
    <location>
        <begin position="149"/>
        <end position="170"/>
    </location>
</feature>
<dbReference type="InterPro" id="IPR032816">
    <property type="entry name" value="VTT_dom"/>
</dbReference>
<dbReference type="Proteomes" id="UP000293550">
    <property type="component" value="Unassembled WGS sequence"/>
</dbReference>